<dbReference type="AlphaFoldDB" id="A0A7J7N221"/>
<feature type="region of interest" description="Disordered" evidence="1">
    <location>
        <begin position="1"/>
        <end position="61"/>
    </location>
</feature>
<protein>
    <submittedName>
        <fullName evidence="2">Uncharacterized protein</fullName>
    </submittedName>
</protein>
<dbReference type="EMBL" id="JACGCM010001144">
    <property type="protein sequence ID" value="KAF6161104.1"/>
    <property type="molecule type" value="Genomic_DNA"/>
</dbReference>
<reference evidence="2 3" key="1">
    <citation type="journal article" date="2020" name="IScience">
        <title>Genome Sequencing of the Endangered Kingdonia uniflora (Circaeasteraceae, Ranunculales) Reveals Potential Mechanisms of Evolutionary Specialization.</title>
        <authorList>
            <person name="Sun Y."/>
            <person name="Deng T."/>
            <person name="Zhang A."/>
            <person name="Moore M.J."/>
            <person name="Landis J.B."/>
            <person name="Lin N."/>
            <person name="Zhang H."/>
            <person name="Zhang X."/>
            <person name="Huang J."/>
            <person name="Zhang X."/>
            <person name="Sun H."/>
            <person name="Wang H."/>
        </authorList>
    </citation>
    <scope>NUCLEOTIDE SEQUENCE [LARGE SCALE GENOMIC DNA]</scope>
    <source>
        <strain evidence="2">TB1705</strain>
        <tissue evidence="2">Leaf</tissue>
    </source>
</reference>
<gene>
    <name evidence="2" type="ORF">GIB67_007745</name>
</gene>
<evidence type="ECO:0000256" key="1">
    <source>
        <dbReference type="SAM" id="MobiDB-lite"/>
    </source>
</evidence>
<proteinExistence type="predicted"/>
<accession>A0A7J7N221</accession>
<comment type="caution">
    <text evidence="2">The sequence shown here is derived from an EMBL/GenBank/DDBJ whole genome shotgun (WGS) entry which is preliminary data.</text>
</comment>
<name>A0A7J7N221_9MAGN</name>
<keyword evidence="3" id="KW-1185">Reference proteome</keyword>
<sequence>TPHHTDFFQSDIGTESTVSHNQPSQGNLKRSRPLPSDDAENPSKGTDPRGLPIPKTPRHSQ</sequence>
<evidence type="ECO:0000313" key="2">
    <source>
        <dbReference type="EMBL" id="KAF6161104.1"/>
    </source>
</evidence>
<dbReference type="Proteomes" id="UP000541444">
    <property type="component" value="Unassembled WGS sequence"/>
</dbReference>
<evidence type="ECO:0000313" key="3">
    <source>
        <dbReference type="Proteomes" id="UP000541444"/>
    </source>
</evidence>
<feature type="non-terminal residue" evidence="2">
    <location>
        <position position="61"/>
    </location>
</feature>
<feature type="compositionally biased region" description="Polar residues" evidence="1">
    <location>
        <begin position="7"/>
        <end position="28"/>
    </location>
</feature>
<organism evidence="2 3">
    <name type="scientific">Kingdonia uniflora</name>
    <dbReference type="NCBI Taxonomy" id="39325"/>
    <lineage>
        <taxon>Eukaryota</taxon>
        <taxon>Viridiplantae</taxon>
        <taxon>Streptophyta</taxon>
        <taxon>Embryophyta</taxon>
        <taxon>Tracheophyta</taxon>
        <taxon>Spermatophyta</taxon>
        <taxon>Magnoliopsida</taxon>
        <taxon>Ranunculales</taxon>
        <taxon>Circaeasteraceae</taxon>
        <taxon>Kingdonia</taxon>
    </lineage>
</organism>